<dbReference type="Proteomes" id="UP000257080">
    <property type="component" value="Unassembled WGS sequence"/>
</dbReference>
<dbReference type="AlphaFoldDB" id="A0A3E0W8G1"/>
<comment type="caution">
    <text evidence="2">The sequence shown here is derived from an EMBL/GenBank/DDBJ whole genome shotgun (WGS) entry which is preliminary data.</text>
</comment>
<dbReference type="InterPro" id="IPR007345">
    <property type="entry name" value="Polysacch_pyruvyl_Trfase"/>
</dbReference>
<dbReference type="Pfam" id="PF04230">
    <property type="entry name" value="PS_pyruv_trans"/>
    <property type="match status" value="1"/>
</dbReference>
<dbReference type="RefSeq" id="WP_116419495.1">
    <property type="nucleotide sequence ID" value="NZ_NBXC01000027.1"/>
</dbReference>
<dbReference type="PANTHER" id="PTHR36836">
    <property type="entry name" value="COLANIC ACID BIOSYNTHESIS PROTEIN WCAK"/>
    <property type="match status" value="1"/>
</dbReference>
<organism evidence="2 3">
    <name type="scientific">Subtercola boreus</name>
    <dbReference type="NCBI Taxonomy" id="120213"/>
    <lineage>
        <taxon>Bacteria</taxon>
        <taxon>Bacillati</taxon>
        <taxon>Actinomycetota</taxon>
        <taxon>Actinomycetes</taxon>
        <taxon>Micrococcales</taxon>
        <taxon>Microbacteriaceae</taxon>
        <taxon>Subtercola</taxon>
    </lineage>
</organism>
<dbReference type="OrthoDB" id="5116068at2"/>
<evidence type="ECO:0000259" key="1">
    <source>
        <dbReference type="Pfam" id="PF04230"/>
    </source>
</evidence>
<feature type="domain" description="Polysaccharide pyruvyl transferase" evidence="1">
    <location>
        <begin position="19"/>
        <end position="283"/>
    </location>
</feature>
<dbReference type="EMBL" id="NBXE01000031">
    <property type="protein sequence ID" value="RFA25396.1"/>
    <property type="molecule type" value="Genomic_DNA"/>
</dbReference>
<accession>A0A3E0W8G1</accession>
<dbReference type="PANTHER" id="PTHR36836:SF1">
    <property type="entry name" value="COLANIC ACID BIOSYNTHESIS PROTEIN WCAK"/>
    <property type="match status" value="1"/>
</dbReference>
<protein>
    <recommendedName>
        <fullName evidence="1">Polysaccharide pyruvyl transferase domain-containing protein</fullName>
    </recommendedName>
</protein>
<gene>
    <name evidence="2" type="ORF">B7R25_13530</name>
</gene>
<sequence>MRILIISADRTTVSGHPQNIGDAFLTDALSRALRHADNDVVIADFGSAVRVGSEETRMRVSGVKGLASLIRGVDAVVLGGGTLLQDDQPTRPFAGLPRLCLSAGLIARASGKRFVIFGVGVDPVRRRRMRLAIGATLRLARVWVRDSASQARAAALMPGTPGLSGDVSLFDYSPRGADDRASVVRTGVLLALNRREAGALTLGQVEALRQQWGAVHFVSMDQGDDSDGGSLAPEVATALGYAGRSQSWRTVSQTIASADVVIASRMHAMYMGVLTGVPVVAIAGFAKVDAFAADFHVETAATIEEATAKRGRVDGAAVEAAVRDLTAAETRMLAFLGGSR</sequence>
<proteinExistence type="predicted"/>
<evidence type="ECO:0000313" key="2">
    <source>
        <dbReference type="EMBL" id="RFA25396.1"/>
    </source>
</evidence>
<evidence type="ECO:0000313" key="3">
    <source>
        <dbReference type="Proteomes" id="UP000257080"/>
    </source>
</evidence>
<name>A0A3E0W8G1_9MICO</name>
<reference evidence="2 3" key="1">
    <citation type="submission" date="2017-04" db="EMBL/GenBank/DDBJ databases">
        <title>Comparative genome analysis of Subtercola boreus.</title>
        <authorList>
            <person name="Cho Y.-J."/>
            <person name="Cho A."/>
            <person name="Kim O.-S."/>
            <person name="Lee J.-I."/>
        </authorList>
    </citation>
    <scope>NUCLEOTIDE SEQUENCE [LARGE SCALE GENOMIC DNA]</scope>
    <source>
        <strain evidence="2 3">P28004</strain>
    </source>
</reference>